<evidence type="ECO:0000256" key="1">
    <source>
        <dbReference type="SAM" id="Coils"/>
    </source>
</evidence>
<sequence>MAPRNRCAGAARLDYRHYDERAHSEEGLSPASPAVIWGALMVVAIAAASVTAWTGGGAPPERLIAADGSQELRRSLHELTAQRDELAERVARLERGLGELKLAAAVGAPEVTGSIRRPAAPEERGQQFAVSLGPDASIDAVRRRWGALSARYPQALAKLTPRALRQNGGPLVDLVAGPFASRAEADQACATLADQGFACDTTIFGGEPLMRP</sequence>
<gene>
    <name evidence="4" type="ORF">GGR24_000733</name>
</gene>
<keyword evidence="2" id="KW-1133">Transmembrane helix</keyword>
<dbReference type="SUPFAM" id="SSF110997">
    <property type="entry name" value="Sporulation related repeat"/>
    <property type="match status" value="1"/>
</dbReference>
<feature type="domain" description="SPOR" evidence="3">
    <location>
        <begin position="122"/>
        <end position="205"/>
    </location>
</feature>
<evidence type="ECO:0000313" key="4">
    <source>
        <dbReference type="EMBL" id="MBB3972100.1"/>
    </source>
</evidence>
<dbReference type="Gene3D" id="3.30.70.1070">
    <property type="entry name" value="Sporulation related repeat"/>
    <property type="match status" value="1"/>
</dbReference>
<proteinExistence type="predicted"/>
<dbReference type="AlphaFoldDB" id="A0A7W6CVX1"/>
<dbReference type="Pfam" id="PF05036">
    <property type="entry name" value="SPOR"/>
    <property type="match status" value="1"/>
</dbReference>
<dbReference type="PROSITE" id="PS51724">
    <property type="entry name" value="SPOR"/>
    <property type="match status" value="1"/>
</dbReference>
<keyword evidence="2" id="KW-0812">Transmembrane</keyword>
<keyword evidence="1" id="KW-0175">Coiled coil</keyword>
<dbReference type="InterPro" id="IPR036680">
    <property type="entry name" value="SPOR-like_sf"/>
</dbReference>
<reference evidence="4 5" key="1">
    <citation type="submission" date="2020-08" db="EMBL/GenBank/DDBJ databases">
        <title>Genomic Encyclopedia of Type Strains, Phase IV (KMG-IV): sequencing the most valuable type-strain genomes for metagenomic binning, comparative biology and taxonomic classification.</title>
        <authorList>
            <person name="Goeker M."/>
        </authorList>
    </citation>
    <scope>NUCLEOTIDE SEQUENCE [LARGE SCALE GENOMIC DNA]</scope>
    <source>
        <strain evidence="4 5">DSM 25481</strain>
    </source>
</reference>
<name>A0A7W6CVX1_9HYPH</name>
<protein>
    <recommendedName>
        <fullName evidence="3">SPOR domain-containing protein</fullName>
    </recommendedName>
</protein>
<feature type="transmembrane region" description="Helical" evidence="2">
    <location>
        <begin position="34"/>
        <end position="53"/>
    </location>
</feature>
<comment type="caution">
    <text evidence="4">The sequence shown here is derived from an EMBL/GenBank/DDBJ whole genome shotgun (WGS) entry which is preliminary data.</text>
</comment>
<dbReference type="Proteomes" id="UP000528964">
    <property type="component" value="Unassembled WGS sequence"/>
</dbReference>
<keyword evidence="2" id="KW-0472">Membrane</keyword>
<feature type="coiled-coil region" evidence="1">
    <location>
        <begin position="69"/>
        <end position="103"/>
    </location>
</feature>
<evidence type="ECO:0000313" key="5">
    <source>
        <dbReference type="Proteomes" id="UP000528964"/>
    </source>
</evidence>
<accession>A0A7W6CVX1</accession>
<keyword evidence="5" id="KW-1185">Reference proteome</keyword>
<dbReference type="InterPro" id="IPR007730">
    <property type="entry name" value="SPOR-like_dom"/>
</dbReference>
<evidence type="ECO:0000256" key="2">
    <source>
        <dbReference type="SAM" id="Phobius"/>
    </source>
</evidence>
<dbReference type="GO" id="GO:0042834">
    <property type="term" value="F:peptidoglycan binding"/>
    <property type="evidence" value="ECO:0007669"/>
    <property type="project" value="InterPro"/>
</dbReference>
<dbReference type="RefSeq" id="WP_183393914.1">
    <property type="nucleotide sequence ID" value="NZ_JACIDR010000001.1"/>
</dbReference>
<organism evidence="4 5">
    <name type="scientific">Hansschlegelia beijingensis</name>
    <dbReference type="NCBI Taxonomy" id="1133344"/>
    <lineage>
        <taxon>Bacteria</taxon>
        <taxon>Pseudomonadati</taxon>
        <taxon>Pseudomonadota</taxon>
        <taxon>Alphaproteobacteria</taxon>
        <taxon>Hyphomicrobiales</taxon>
        <taxon>Methylopilaceae</taxon>
        <taxon>Hansschlegelia</taxon>
    </lineage>
</organism>
<dbReference type="EMBL" id="JACIDR010000001">
    <property type="protein sequence ID" value="MBB3972100.1"/>
    <property type="molecule type" value="Genomic_DNA"/>
</dbReference>
<evidence type="ECO:0000259" key="3">
    <source>
        <dbReference type="PROSITE" id="PS51724"/>
    </source>
</evidence>